<keyword evidence="7 8" id="KW-0408">Iron</keyword>
<evidence type="ECO:0000256" key="7">
    <source>
        <dbReference type="ARBA" id="ARBA00023004"/>
    </source>
</evidence>
<dbReference type="RefSeq" id="WP_167180891.1">
    <property type="nucleotide sequence ID" value="NZ_JAAONZ010000001.1"/>
</dbReference>
<dbReference type="PANTHER" id="PTHR32303:SF10">
    <property type="entry name" value="OUTER MEMBRANE PROTEIN ASSEMBLY FACTOR BAMB"/>
    <property type="match status" value="1"/>
</dbReference>
<dbReference type="Pfam" id="PF01011">
    <property type="entry name" value="PQQ"/>
    <property type="match status" value="1"/>
</dbReference>
<keyword evidence="12" id="KW-1185">Reference proteome</keyword>
<comment type="cofactor">
    <cofactor evidence="1">
        <name>pyrroloquinoline quinone</name>
        <dbReference type="ChEBI" id="CHEBI:58442"/>
    </cofactor>
</comment>
<dbReference type="GO" id="GO:0009055">
    <property type="term" value="F:electron transfer activity"/>
    <property type="evidence" value="ECO:0007669"/>
    <property type="project" value="InterPro"/>
</dbReference>
<keyword evidence="6" id="KW-0560">Oxidoreductase</keyword>
<organism evidence="11 12">
    <name type="scientific">Pseudomaricurvus hydrocarbonicus</name>
    <dbReference type="NCBI Taxonomy" id="1470433"/>
    <lineage>
        <taxon>Bacteria</taxon>
        <taxon>Pseudomonadati</taxon>
        <taxon>Pseudomonadota</taxon>
        <taxon>Gammaproteobacteria</taxon>
        <taxon>Cellvibrionales</taxon>
        <taxon>Cellvibrionaceae</taxon>
        <taxon>Pseudomaricurvus</taxon>
    </lineage>
</organism>
<evidence type="ECO:0000256" key="4">
    <source>
        <dbReference type="ARBA" id="ARBA00022723"/>
    </source>
</evidence>
<reference evidence="11" key="1">
    <citation type="submission" date="2020-03" db="EMBL/GenBank/DDBJ databases">
        <authorList>
            <person name="Guo F."/>
        </authorList>
    </citation>
    <scope>NUCLEOTIDE SEQUENCE</scope>
    <source>
        <strain evidence="11">JCM 30134</strain>
    </source>
</reference>
<dbReference type="SUPFAM" id="SSF46626">
    <property type="entry name" value="Cytochrome c"/>
    <property type="match status" value="1"/>
</dbReference>
<dbReference type="InterPro" id="IPR018391">
    <property type="entry name" value="PQQ_b-propeller_rpt"/>
</dbReference>
<keyword evidence="5 9" id="KW-0732">Signal</keyword>
<proteinExistence type="inferred from homology"/>
<name>A0A9E5JRD7_9GAMM</name>
<dbReference type="PROSITE" id="PS51007">
    <property type="entry name" value="CYTC"/>
    <property type="match status" value="1"/>
</dbReference>
<dbReference type="GO" id="GO:0020037">
    <property type="term" value="F:heme binding"/>
    <property type="evidence" value="ECO:0007669"/>
    <property type="project" value="InterPro"/>
</dbReference>
<dbReference type="GO" id="GO:0046872">
    <property type="term" value="F:metal ion binding"/>
    <property type="evidence" value="ECO:0007669"/>
    <property type="project" value="UniProtKB-KW"/>
</dbReference>
<evidence type="ECO:0000256" key="5">
    <source>
        <dbReference type="ARBA" id="ARBA00022729"/>
    </source>
</evidence>
<feature type="chain" id="PRO_5038363524" evidence="9">
    <location>
        <begin position="45"/>
        <end position="674"/>
    </location>
</feature>
<evidence type="ECO:0000256" key="8">
    <source>
        <dbReference type="PROSITE-ProRule" id="PRU00433"/>
    </source>
</evidence>
<gene>
    <name evidence="11" type="ORF">G8770_01165</name>
</gene>
<comment type="similarity">
    <text evidence="2">Belongs to the bacterial PQQ dehydrogenase family.</text>
</comment>
<dbReference type="InterPro" id="IPR036909">
    <property type="entry name" value="Cyt_c-like_dom_sf"/>
</dbReference>
<sequence>MRDKTMQTKINPINNKMIKKAATHRLTRLLLSVSLLGLMSGAQALDAVPEVNSVGQQLFEAKCAACHDNPDSKAPSREALQASSFESILMAMEFGRMQPQAAGLQKLEKAAIAKYLAGSSTVDEQWIAAAQCGRQGESQTIDLNNLLSTGWGMSANNSRYIPGGVSGIDKDNVGRLKLKWAFAYPQVTDARSQPVLTRDTLFVGSKSGNLFALDSASGCIKWRFKADSSIRSALVLGGGDSDGKTLGENNGDTLYFGDALSSAYAVDARTGQLQWKTSLSLFPTSTITGSPTYYNGKLFVPISSYEIAAAGMPNFPCCRSHGALVALNAEDGQQDWIWHGTEPATLQEKSADGHMRFGPSGVSVWSTPTVDAKRGLLYFGTAENLTHPATDTSDAIIALDLNSGEERWKYQALKNDVWNSACLNGGPNCPEEAGQDFDFGASVILAEDKNGNDILLAGQKSGAVYAFDPDGYHRGQGKLLWSNFDTRNTVYSPNPGIHWGMALEGQTLFVPIADTDRPFPGYTARPGLYALDINTGKRLWASQVTRGCELKGQQSSSFGLQAMRDQGSAGAEGEQEKPCSFHFSLSAAVTATDGLVFAGGLDGILRAYDSASGTVVWQTDTAKSFQTVNGVEGHGGAIDVDGPVLGNGMLFIHSGYSMFGQLPGNVLLGYEVAE</sequence>
<evidence type="ECO:0000256" key="3">
    <source>
        <dbReference type="ARBA" id="ARBA00022617"/>
    </source>
</evidence>
<dbReference type="InterPro" id="IPR009056">
    <property type="entry name" value="Cyt_c-like_dom"/>
</dbReference>
<dbReference type="Gene3D" id="2.140.10.10">
    <property type="entry name" value="Quinoprotein alcohol dehydrogenase-like superfamily"/>
    <property type="match status" value="1"/>
</dbReference>
<dbReference type="InterPro" id="IPR011047">
    <property type="entry name" value="Quinoprotein_ADH-like_sf"/>
</dbReference>
<feature type="domain" description="Cytochrome c" evidence="10">
    <location>
        <begin position="50"/>
        <end position="151"/>
    </location>
</feature>
<dbReference type="Pfam" id="PF13360">
    <property type="entry name" value="PQQ_2"/>
    <property type="match status" value="1"/>
</dbReference>
<evidence type="ECO:0000259" key="10">
    <source>
        <dbReference type="PROSITE" id="PS51007"/>
    </source>
</evidence>
<evidence type="ECO:0000256" key="9">
    <source>
        <dbReference type="SAM" id="SignalP"/>
    </source>
</evidence>
<comment type="caution">
    <text evidence="11">The sequence shown here is derived from an EMBL/GenBank/DDBJ whole genome shotgun (WGS) entry which is preliminary data.</text>
</comment>
<dbReference type="InterPro" id="IPR002372">
    <property type="entry name" value="PQQ_rpt_dom"/>
</dbReference>
<protein>
    <submittedName>
        <fullName evidence="11">PQQ-binding-like beta-propeller repeat protein</fullName>
    </submittedName>
</protein>
<evidence type="ECO:0000313" key="12">
    <source>
        <dbReference type="Proteomes" id="UP000787472"/>
    </source>
</evidence>
<dbReference type="SUPFAM" id="SSF50998">
    <property type="entry name" value="Quinoprotein alcohol dehydrogenase-like"/>
    <property type="match status" value="1"/>
</dbReference>
<accession>A0A9E5JRD7</accession>
<evidence type="ECO:0000256" key="6">
    <source>
        <dbReference type="ARBA" id="ARBA00023002"/>
    </source>
</evidence>
<feature type="signal peptide" evidence="9">
    <location>
        <begin position="1"/>
        <end position="44"/>
    </location>
</feature>
<dbReference type="Proteomes" id="UP000787472">
    <property type="component" value="Unassembled WGS sequence"/>
</dbReference>
<dbReference type="GO" id="GO:0016491">
    <property type="term" value="F:oxidoreductase activity"/>
    <property type="evidence" value="ECO:0007669"/>
    <property type="project" value="UniProtKB-KW"/>
</dbReference>
<dbReference type="EMBL" id="JAAONZ010000001">
    <property type="protein sequence ID" value="NHO64153.1"/>
    <property type="molecule type" value="Genomic_DNA"/>
</dbReference>
<evidence type="ECO:0000256" key="1">
    <source>
        <dbReference type="ARBA" id="ARBA00001931"/>
    </source>
</evidence>
<evidence type="ECO:0000313" key="11">
    <source>
        <dbReference type="EMBL" id="NHO64153.1"/>
    </source>
</evidence>
<dbReference type="PANTHER" id="PTHR32303">
    <property type="entry name" value="QUINOPROTEIN ALCOHOL DEHYDROGENASE (CYTOCHROME C)"/>
    <property type="match status" value="1"/>
</dbReference>
<keyword evidence="3 8" id="KW-0349">Heme</keyword>
<dbReference type="SMART" id="SM00564">
    <property type="entry name" value="PQQ"/>
    <property type="match status" value="7"/>
</dbReference>
<evidence type="ECO:0000256" key="2">
    <source>
        <dbReference type="ARBA" id="ARBA00008156"/>
    </source>
</evidence>
<keyword evidence="4 8" id="KW-0479">Metal-binding</keyword>
<dbReference type="AlphaFoldDB" id="A0A9E5JRD7"/>